<gene>
    <name evidence="4" type="ORF">D915_008251</name>
</gene>
<organism evidence="4 5">
    <name type="scientific">Fasciola hepatica</name>
    <name type="common">Liver fluke</name>
    <dbReference type="NCBI Taxonomy" id="6192"/>
    <lineage>
        <taxon>Eukaryota</taxon>
        <taxon>Metazoa</taxon>
        <taxon>Spiralia</taxon>
        <taxon>Lophotrochozoa</taxon>
        <taxon>Platyhelminthes</taxon>
        <taxon>Trematoda</taxon>
        <taxon>Digenea</taxon>
        <taxon>Plagiorchiida</taxon>
        <taxon>Echinostomata</taxon>
        <taxon>Echinostomatoidea</taxon>
        <taxon>Fasciolidae</taxon>
        <taxon>Fasciola</taxon>
    </lineage>
</organism>
<comment type="caution">
    <text evidence="4">The sequence shown here is derived from an EMBL/GenBank/DDBJ whole genome shotgun (WGS) entry which is preliminary data.</text>
</comment>
<evidence type="ECO:0000313" key="4">
    <source>
        <dbReference type="EMBL" id="THD20976.1"/>
    </source>
</evidence>
<dbReference type="PANTHER" id="PTHR22891">
    <property type="entry name" value="EUKARYOTIC TRANSLATION INITIATION FACTOR 2C"/>
    <property type="match status" value="1"/>
</dbReference>
<dbReference type="GO" id="GO:0003723">
    <property type="term" value="F:RNA binding"/>
    <property type="evidence" value="ECO:0007669"/>
    <property type="project" value="InterPro"/>
</dbReference>
<dbReference type="InterPro" id="IPR036085">
    <property type="entry name" value="PAZ_dom_sf"/>
</dbReference>
<dbReference type="SMART" id="SM00950">
    <property type="entry name" value="Piwi"/>
    <property type="match status" value="1"/>
</dbReference>
<dbReference type="InterPro" id="IPR012337">
    <property type="entry name" value="RNaseH-like_sf"/>
</dbReference>
<dbReference type="GO" id="GO:0003743">
    <property type="term" value="F:translation initiation factor activity"/>
    <property type="evidence" value="ECO:0007669"/>
    <property type="project" value="UniProtKB-KW"/>
</dbReference>
<dbReference type="Pfam" id="PF02170">
    <property type="entry name" value="PAZ"/>
    <property type="match status" value="1"/>
</dbReference>
<dbReference type="EMBL" id="JXXN02003984">
    <property type="protein sequence ID" value="THD20976.1"/>
    <property type="molecule type" value="Genomic_DNA"/>
</dbReference>
<accession>A0A4E0R3P1</accession>
<dbReference type="SUPFAM" id="SSF101690">
    <property type="entry name" value="PAZ domain"/>
    <property type="match status" value="1"/>
</dbReference>
<feature type="compositionally biased region" description="Basic and acidic residues" evidence="1">
    <location>
        <begin position="30"/>
        <end position="42"/>
    </location>
</feature>
<sequence length="904" mass="101442">MAEAAGPSESVALPSQIPSAGVEMGSVGQQERDIPGGADKADVQGLQPEGATVSGGRKKRGKKKSAAEPSQSVAGAAFSSVVYGKLSSLHSTDRQLSVSMPQAPDKGTIGRPRTLISNCWNMTFQPKTVYMYDAEVLNLWRFENDTGRQLELRATPKEKRKLLGIVVSSFPEGILFDGGRIIYSDNPLPDVTDTGIDREFIYDDSDLLERRKLKYKIIFTGRRNTADIVEFLERPNGQSVCSLQDSLRILDCAAKLACEGPFRCLGRMAIFDLEATKKIFGKLLQIHRGFIMTVRPQWKLRINVDMTFKAFFPSGNLADILYEKYGDDMCRHSEAIYKDISGIRLQSPRIYRRNPADPPHARLFTAHGVSKLPASKLMIEGINQTVEDYFNVTYGQKLRYSHLPCIKVKKDRDVFYPMELLEVIPFQNPKNTTDLAAEVIRCSAVRPEERFRELEKFCRSYLSRGPALLRRYGMSVLDGMQSVAGRELPPPAANFGGGYEPLGRGKWFAKRFHSSAYGGQALRFIVVSLPPNPREDGARKSLAAELEREGRSKGMHFQLVGDFSLQPRELAHRMASLSSQADLVIFILGDKFSYSHIKVLGDIRLGVRTQCIQSTTLRKRGVIGNLLLKINAKLDGINWVLQPFDNGEHIMVFGADVTHPSPTGDQLRRSVGAITGSLSDNLMQYRAIIFQQMTSRPKQTAINEVIDDMQSITLDLLKDYSRRNNGPPSRLIFYRDGVSEGQFEKVLLEELAGIQKACIDLGREIPITFIVVQKRHHIRLKPQDDAGNVAAGTVVDTEITMKSEFDFYLCSQEGIQGTSRPAHYRVLYDDNNYRSDALQMFTFALCHAYARCSRSVSYPAPTYYSHLAAFRGRDWLASNEDEKHLIQNGRFLVNSKQLFSLFFC</sequence>
<evidence type="ECO:0000313" key="5">
    <source>
        <dbReference type="Proteomes" id="UP000230066"/>
    </source>
</evidence>
<keyword evidence="4" id="KW-0396">Initiation factor</keyword>
<evidence type="ECO:0000259" key="2">
    <source>
        <dbReference type="PROSITE" id="PS50821"/>
    </source>
</evidence>
<evidence type="ECO:0000256" key="1">
    <source>
        <dbReference type="SAM" id="MobiDB-lite"/>
    </source>
</evidence>
<reference evidence="4" key="1">
    <citation type="submission" date="2019-03" db="EMBL/GenBank/DDBJ databases">
        <title>Improved annotation for the trematode Fasciola hepatica.</title>
        <authorList>
            <person name="Choi Y.-J."/>
            <person name="Martin J."/>
            <person name="Mitreva M."/>
        </authorList>
    </citation>
    <scope>NUCLEOTIDE SEQUENCE [LARGE SCALE GENOMIC DNA]</scope>
</reference>
<keyword evidence="4" id="KW-0648">Protein biosynthesis</keyword>
<dbReference type="Proteomes" id="UP000230066">
    <property type="component" value="Unassembled WGS sequence"/>
</dbReference>
<protein>
    <submittedName>
        <fullName evidence="4">Eukaryotic translation initiation factor 2c</fullName>
    </submittedName>
</protein>
<dbReference type="SUPFAM" id="SSF53098">
    <property type="entry name" value="Ribonuclease H-like"/>
    <property type="match status" value="1"/>
</dbReference>
<dbReference type="Pfam" id="PF02171">
    <property type="entry name" value="Piwi"/>
    <property type="match status" value="1"/>
</dbReference>
<feature type="region of interest" description="Disordered" evidence="1">
    <location>
        <begin position="1"/>
        <end position="70"/>
    </location>
</feature>
<dbReference type="CDD" id="cd02846">
    <property type="entry name" value="PAZ_argonaute_like"/>
    <property type="match status" value="1"/>
</dbReference>
<dbReference type="InterPro" id="IPR045246">
    <property type="entry name" value="Piwi_ago-like"/>
</dbReference>
<evidence type="ECO:0000259" key="3">
    <source>
        <dbReference type="PROSITE" id="PS50822"/>
    </source>
</evidence>
<name>A0A4E0R3P1_FASHE</name>
<proteinExistence type="predicted"/>
<dbReference type="PROSITE" id="PS50821">
    <property type="entry name" value="PAZ"/>
    <property type="match status" value="1"/>
</dbReference>
<dbReference type="Gene3D" id="3.40.50.2300">
    <property type="match status" value="1"/>
</dbReference>
<dbReference type="Gene3D" id="2.170.260.10">
    <property type="entry name" value="paz domain"/>
    <property type="match status" value="1"/>
</dbReference>
<dbReference type="InterPro" id="IPR003165">
    <property type="entry name" value="Piwi"/>
</dbReference>
<feature type="domain" description="PAZ" evidence="2">
    <location>
        <begin position="324"/>
        <end position="425"/>
    </location>
</feature>
<dbReference type="Gene3D" id="3.30.420.10">
    <property type="entry name" value="Ribonuclease H-like superfamily/Ribonuclease H"/>
    <property type="match status" value="1"/>
</dbReference>
<dbReference type="InterPro" id="IPR003100">
    <property type="entry name" value="PAZ_dom"/>
</dbReference>
<dbReference type="AlphaFoldDB" id="A0A4E0R3P1"/>
<dbReference type="InterPro" id="IPR036397">
    <property type="entry name" value="RNaseH_sf"/>
</dbReference>
<feature type="domain" description="Piwi" evidence="3">
    <location>
        <begin position="583"/>
        <end position="877"/>
    </location>
</feature>
<dbReference type="PROSITE" id="PS50822">
    <property type="entry name" value="PIWI"/>
    <property type="match status" value="1"/>
</dbReference>
<dbReference type="CDD" id="cd04657">
    <property type="entry name" value="Piwi_ago-like"/>
    <property type="match status" value="1"/>
</dbReference>
<keyword evidence="5" id="KW-1185">Reference proteome</keyword>